<evidence type="ECO:0000256" key="2">
    <source>
        <dbReference type="ARBA" id="ARBA00006489"/>
    </source>
</evidence>
<comment type="similarity">
    <text evidence="2">Belongs to the WD repeat EMAP family.</text>
</comment>
<dbReference type="InterPro" id="IPR050630">
    <property type="entry name" value="WD_repeat_EMAP"/>
</dbReference>
<accession>A0A8C7VWZ4</accession>
<dbReference type="InterPro" id="IPR055442">
    <property type="entry name" value="Beta-prop_EML-like_2nd"/>
</dbReference>
<dbReference type="InterPro" id="IPR036322">
    <property type="entry name" value="WD40_repeat_dom_sf"/>
</dbReference>
<evidence type="ECO:0000259" key="11">
    <source>
        <dbReference type="Pfam" id="PF23409"/>
    </source>
</evidence>
<dbReference type="PANTHER" id="PTHR13720">
    <property type="entry name" value="WD-40 REPEAT PROTEIN"/>
    <property type="match status" value="1"/>
</dbReference>
<feature type="domain" description="EML-like first beta-propeller" evidence="11">
    <location>
        <begin position="248"/>
        <end position="510"/>
    </location>
</feature>
<dbReference type="InterPro" id="IPR015943">
    <property type="entry name" value="WD40/YVTN_repeat-like_dom_sf"/>
</dbReference>
<feature type="region of interest" description="Disordered" evidence="10">
    <location>
        <begin position="124"/>
        <end position="145"/>
    </location>
</feature>
<evidence type="ECO:0000256" key="9">
    <source>
        <dbReference type="SAM" id="Coils"/>
    </source>
</evidence>
<evidence type="ECO:0000256" key="8">
    <source>
        <dbReference type="PROSITE-ProRule" id="PRU00221"/>
    </source>
</evidence>
<dbReference type="PANTHER" id="PTHR13720:SF50">
    <property type="entry name" value="ECHINODERM MICROTUBULE-ASSOCIATED PROTEIN-LIKE 2"/>
    <property type="match status" value="1"/>
</dbReference>
<evidence type="ECO:0000256" key="4">
    <source>
        <dbReference type="ARBA" id="ARBA00022574"/>
    </source>
</evidence>
<evidence type="ECO:0000256" key="6">
    <source>
        <dbReference type="ARBA" id="ARBA00022737"/>
    </source>
</evidence>
<dbReference type="Pfam" id="PF23409">
    <property type="entry name" value="Beta-prop_EML"/>
    <property type="match status" value="1"/>
</dbReference>
<evidence type="ECO:0000256" key="1">
    <source>
        <dbReference type="ARBA" id="ARBA00004245"/>
    </source>
</evidence>
<keyword evidence="6" id="KW-0677">Repeat</keyword>
<reference evidence="13" key="2">
    <citation type="submission" date="2025-08" db="UniProtKB">
        <authorList>
            <consortium name="Ensembl"/>
        </authorList>
    </citation>
    <scope>IDENTIFICATION</scope>
</reference>
<keyword evidence="4 8" id="KW-0853">WD repeat</keyword>
<evidence type="ECO:0000259" key="12">
    <source>
        <dbReference type="Pfam" id="PF23414"/>
    </source>
</evidence>
<feature type="coiled-coil region" evidence="9">
    <location>
        <begin position="70"/>
        <end position="97"/>
    </location>
</feature>
<keyword evidence="9" id="KW-0175">Coiled coil</keyword>
<feature type="domain" description="EML-like second beta-propeller" evidence="12">
    <location>
        <begin position="527"/>
        <end position="794"/>
    </location>
</feature>
<dbReference type="PROSITE" id="PS50294">
    <property type="entry name" value="WD_REPEATS_REGION"/>
    <property type="match status" value="3"/>
</dbReference>
<keyword evidence="14" id="KW-1185">Reference proteome</keyword>
<dbReference type="Proteomes" id="UP000694395">
    <property type="component" value="Chromosome 24"/>
</dbReference>
<feature type="repeat" description="WD" evidence="8">
    <location>
        <begin position="437"/>
        <end position="469"/>
    </location>
</feature>
<dbReference type="GO" id="GO:0005874">
    <property type="term" value="C:microtubule"/>
    <property type="evidence" value="ECO:0007669"/>
    <property type="project" value="UniProtKB-KW"/>
</dbReference>
<feature type="repeat" description="WD" evidence="8">
    <location>
        <begin position="761"/>
        <end position="796"/>
    </location>
</feature>
<evidence type="ECO:0000256" key="5">
    <source>
        <dbReference type="ARBA" id="ARBA00022701"/>
    </source>
</evidence>
<evidence type="ECO:0000313" key="14">
    <source>
        <dbReference type="Proteomes" id="UP000694395"/>
    </source>
</evidence>
<dbReference type="GO" id="GO:0000226">
    <property type="term" value="P:microtubule cytoskeleton organization"/>
    <property type="evidence" value="ECO:0007669"/>
    <property type="project" value="TreeGrafter"/>
</dbReference>
<keyword evidence="7" id="KW-0206">Cytoskeleton</keyword>
<comment type="subcellular location">
    <subcellularLocation>
        <location evidence="1">Cytoplasm</location>
        <location evidence="1">Cytoskeleton</location>
    </subcellularLocation>
</comment>
<protein>
    <submittedName>
        <fullName evidence="13">EMAP like 2</fullName>
    </submittedName>
</protein>
<dbReference type="GeneTree" id="ENSGT00940000153887"/>
<dbReference type="InterPro" id="IPR005108">
    <property type="entry name" value="HELP"/>
</dbReference>
<evidence type="ECO:0000256" key="10">
    <source>
        <dbReference type="SAM" id="MobiDB-lite"/>
    </source>
</evidence>
<evidence type="ECO:0000313" key="13">
    <source>
        <dbReference type="Ensembl" id="ENSOMYP00000053037.1"/>
    </source>
</evidence>
<gene>
    <name evidence="13" type="primary">LOC110507482</name>
</gene>
<dbReference type="FunFam" id="2.130.10.10:FF:000005">
    <property type="entry name" value="Putative echinoderm microtubule-associated protein-like 1"/>
    <property type="match status" value="1"/>
</dbReference>
<evidence type="ECO:0000256" key="3">
    <source>
        <dbReference type="ARBA" id="ARBA00022490"/>
    </source>
</evidence>
<keyword evidence="5" id="KW-0493">Microtubule</keyword>
<proteinExistence type="inferred from homology"/>
<reference evidence="13" key="1">
    <citation type="submission" date="2020-07" db="EMBL/GenBank/DDBJ databases">
        <title>A long reads based de novo assembly of the rainbow trout Arlee double haploid line genome.</title>
        <authorList>
            <person name="Gao G."/>
            <person name="Palti Y."/>
        </authorList>
    </citation>
    <scope>NUCLEOTIDE SEQUENCE [LARGE SCALE GENOMIC DNA]</scope>
</reference>
<feature type="repeat" description="WD" evidence="8">
    <location>
        <begin position="649"/>
        <end position="690"/>
    </location>
</feature>
<reference evidence="13" key="3">
    <citation type="submission" date="2025-09" db="UniProtKB">
        <authorList>
            <consortium name="Ensembl"/>
        </authorList>
    </citation>
    <scope>IDENTIFICATION</scope>
</reference>
<keyword evidence="3" id="KW-0963">Cytoplasm</keyword>
<dbReference type="SMART" id="SM00320">
    <property type="entry name" value="WD40"/>
    <property type="match status" value="10"/>
</dbReference>
<dbReference type="SUPFAM" id="SSF50960">
    <property type="entry name" value="TolB, C-terminal domain"/>
    <property type="match status" value="1"/>
</dbReference>
<dbReference type="Ensembl" id="ENSOMYT00000057695.2">
    <property type="protein sequence ID" value="ENSOMYP00000053037.1"/>
    <property type="gene ID" value="ENSOMYG00000023486.2"/>
</dbReference>
<dbReference type="Pfam" id="PF23414">
    <property type="entry name" value="Beta-prop_EML_2"/>
    <property type="match status" value="1"/>
</dbReference>
<feature type="repeat" description="WD" evidence="8">
    <location>
        <begin position="520"/>
        <end position="561"/>
    </location>
</feature>
<dbReference type="SUPFAM" id="SSF50993">
    <property type="entry name" value="Peptidase/esterase 'gauge' domain"/>
    <property type="match status" value="1"/>
</dbReference>
<dbReference type="InterPro" id="IPR055439">
    <property type="entry name" value="Beta-prop_EML_1st"/>
</dbReference>
<dbReference type="FunFam" id="2.130.10.10:FF:000011">
    <property type="entry name" value="Echinoderm microtubule-associated protein-like 2 isoform 1"/>
    <property type="match status" value="1"/>
</dbReference>
<dbReference type="InterPro" id="IPR001680">
    <property type="entry name" value="WD40_rpt"/>
</dbReference>
<dbReference type="SUPFAM" id="SSF50978">
    <property type="entry name" value="WD40 repeat-like"/>
    <property type="match status" value="1"/>
</dbReference>
<dbReference type="AlphaFoldDB" id="A0A8C7VWZ4"/>
<dbReference type="CDD" id="cd21948">
    <property type="entry name" value="TD_EMAP2"/>
    <property type="match status" value="1"/>
</dbReference>
<dbReference type="Pfam" id="PF03451">
    <property type="entry name" value="HELP"/>
    <property type="match status" value="1"/>
</dbReference>
<dbReference type="Gene3D" id="2.130.10.10">
    <property type="entry name" value="YVTN repeat-like/Quinoprotein amine dehydrogenase"/>
    <property type="match status" value="2"/>
</dbReference>
<name>A0A8C7VWZ4_ONCMY</name>
<sequence length="796" mass="88232">MIHSFLEEERRAVREAARRGEVTGLLEKKEMSERIASSCGNLYDTTSLLLQYCKDDNVSAGSTMEVDDRLSHLEQRVQLQEDELQLLKAELADALRRLGYLRQLLQALPSKPLTLSNGYVQQKRMGGYPSSPSSPKKEVSLSIKRKSMSTERLSTARREMFETSIDTDGYVRMFLRGRPVTMHMPDQKRDSYSLDHKGALPEHKLKLQWVYGYRGRDCRSNLYLLPTGEIVYFNASVVVLYNVEEQQQRHYLVCLVHLGIHPDMVTIATGQVAGTSKDGKLLPPHVRVWDSVSLNTLHVIGMGVFDRAVTCVAFSKSNGGAHLCAVDDANDHILSVWNWQKEKQLADVKCSNDSVLAAAFHPMDANLIVTCGKSHLNLWTMDGNTLTKRQGLFEKNEKPKYVLCVAFAENGDTITGDSSGNIFVWAKGGNRISQVVARAHEGGIFSLCVLKDGTLVSGGGKDRRMVLWDHDYNKQSEMEVPEAFGPVRAVTEGKQGELLVGTTKNTVLTGSFPETLNPIVQGHTDELWGLDIHPSMEQFVTCGQDKQVHLWDTNSHQPLWSKTIEDPGRCAGFHPSGAVLAVGTMTGRWLVLDADTRDLVFMHTDGNEIISNIKYSPDGNFLAVGSHDNFVYIYAVMENGKKYSRVGKCTGHSSFVTHLDWSVDSQYIVTNSGDYEILFWEASSGKHVTSMDLVRNVEWATSTCVLGFSVFGVWPDGADGTDINAVCRSHDSSLLASADDFGKVHLFSNPCSQPRAPSHTYGGHSSHVTNVAFLHDDSHLISTGGKDTSILQWVVA</sequence>
<organism evidence="13 14">
    <name type="scientific">Oncorhynchus mykiss</name>
    <name type="common">Rainbow trout</name>
    <name type="synonym">Salmo gairdneri</name>
    <dbReference type="NCBI Taxonomy" id="8022"/>
    <lineage>
        <taxon>Eukaryota</taxon>
        <taxon>Metazoa</taxon>
        <taxon>Chordata</taxon>
        <taxon>Craniata</taxon>
        <taxon>Vertebrata</taxon>
        <taxon>Euteleostomi</taxon>
        <taxon>Actinopterygii</taxon>
        <taxon>Neopterygii</taxon>
        <taxon>Teleostei</taxon>
        <taxon>Protacanthopterygii</taxon>
        <taxon>Salmoniformes</taxon>
        <taxon>Salmonidae</taxon>
        <taxon>Salmoninae</taxon>
        <taxon>Oncorhynchus</taxon>
    </lineage>
</organism>
<evidence type="ECO:0000256" key="7">
    <source>
        <dbReference type="ARBA" id="ARBA00023212"/>
    </source>
</evidence>
<dbReference type="GO" id="GO:0072686">
    <property type="term" value="C:mitotic spindle"/>
    <property type="evidence" value="ECO:0007669"/>
    <property type="project" value="TreeGrafter"/>
</dbReference>
<dbReference type="GO" id="GO:0008017">
    <property type="term" value="F:microtubule binding"/>
    <property type="evidence" value="ECO:0007669"/>
    <property type="project" value="TreeGrafter"/>
</dbReference>
<dbReference type="PROSITE" id="PS50082">
    <property type="entry name" value="WD_REPEATS_2"/>
    <property type="match status" value="4"/>
</dbReference>